<keyword evidence="1 2" id="KW-0378">Hydrolase</keyword>
<dbReference type="InterPro" id="IPR014051">
    <property type="entry name" value="Phosphoesterase_HXTX"/>
</dbReference>
<feature type="active site" description="Proton donor" evidence="2">
    <location>
        <position position="40"/>
    </location>
</feature>
<feature type="active site" description="Proton acceptor" evidence="2">
    <location>
        <position position="127"/>
    </location>
</feature>
<sequence>MRTFIGIEIPERQRKVIYEFWKEERSKNLPIKWVEFENLHITLKFLGEVDEKRMNEIIPALSSISKKTKGFLCQLENFGCFPGIRNPRVLWMGVSQGEREIINLAIELDDALSKYGFKKEEKKFHPHLTLGRIRAPFKIDEIIDKNLKTESFRVNDFVLFKSTLLPSGPIYERLKTFDLI</sequence>
<evidence type="ECO:0000256" key="2">
    <source>
        <dbReference type="HAMAP-Rule" id="MF_01940"/>
    </source>
</evidence>
<accession>A0A7V3RHU9</accession>
<feature type="domain" description="Phosphoesterase HXTX" evidence="3">
    <location>
        <begin position="96"/>
        <end position="171"/>
    </location>
</feature>
<feature type="short sequence motif" description="HXTX 1" evidence="2">
    <location>
        <begin position="40"/>
        <end position="43"/>
    </location>
</feature>
<dbReference type="EC" id="3.1.4.58" evidence="2"/>
<feature type="domain" description="Phosphoesterase HXTX" evidence="3">
    <location>
        <begin position="7"/>
        <end position="91"/>
    </location>
</feature>
<dbReference type="Gene3D" id="3.90.1140.10">
    <property type="entry name" value="Cyclic phosphodiesterase"/>
    <property type="match status" value="1"/>
</dbReference>
<protein>
    <recommendedName>
        <fullName evidence="2">RNA 2',3'-cyclic phosphodiesterase</fullName>
        <shortName evidence="2">RNA 2',3'-CPDase</shortName>
        <ecNumber evidence="2">3.1.4.58</ecNumber>
    </recommendedName>
</protein>
<gene>
    <name evidence="4" type="primary">thpR</name>
    <name evidence="4" type="ORF">ENX68_05640</name>
</gene>
<dbReference type="GO" id="GO:0004113">
    <property type="term" value="F:2',3'-cyclic-nucleotide 3'-phosphodiesterase activity"/>
    <property type="evidence" value="ECO:0007669"/>
    <property type="project" value="InterPro"/>
</dbReference>
<proteinExistence type="inferred from homology"/>
<evidence type="ECO:0000259" key="3">
    <source>
        <dbReference type="Pfam" id="PF02834"/>
    </source>
</evidence>
<feature type="short sequence motif" description="HXTX 2" evidence="2">
    <location>
        <begin position="127"/>
        <end position="130"/>
    </location>
</feature>
<dbReference type="PANTHER" id="PTHR35561:SF1">
    <property type="entry name" value="RNA 2',3'-CYCLIC PHOSPHODIESTERASE"/>
    <property type="match status" value="1"/>
</dbReference>
<dbReference type="AlphaFoldDB" id="A0A7V3RHU9"/>
<comment type="function">
    <text evidence="2">Hydrolyzes RNA 2',3'-cyclic phosphodiester to an RNA 2'-phosphomonoester.</text>
</comment>
<dbReference type="HAMAP" id="MF_01940">
    <property type="entry name" value="RNA_CPDase"/>
    <property type="match status" value="1"/>
</dbReference>
<dbReference type="PANTHER" id="PTHR35561">
    <property type="entry name" value="RNA 2',3'-CYCLIC PHOSPHODIESTERASE"/>
    <property type="match status" value="1"/>
</dbReference>
<evidence type="ECO:0000256" key="1">
    <source>
        <dbReference type="ARBA" id="ARBA00022801"/>
    </source>
</evidence>
<dbReference type="InterPro" id="IPR004175">
    <property type="entry name" value="RNA_CPDase"/>
</dbReference>
<reference evidence="4" key="1">
    <citation type="journal article" date="2020" name="mSystems">
        <title>Genome- and Community-Level Interaction Insights into Carbon Utilization and Element Cycling Functions of Hydrothermarchaeota in Hydrothermal Sediment.</title>
        <authorList>
            <person name="Zhou Z."/>
            <person name="Liu Y."/>
            <person name="Xu W."/>
            <person name="Pan J."/>
            <person name="Luo Z.H."/>
            <person name="Li M."/>
        </authorList>
    </citation>
    <scope>NUCLEOTIDE SEQUENCE [LARGE SCALE GENOMIC DNA]</scope>
    <source>
        <strain evidence="4">SpSt-961</strain>
    </source>
</reference>
<comment type="catalytic activity">
    <reaction evidence="2">
        <text>a 3'-end 2',3'-cyclophospho-ribonucleotide-RNA + H2O = a 3'-end 2'-phospho-ribonucleotide-RNA + H(+)</text>
        <dbReference type="Rhea" id="RHEA:11828"/>
        <dbReference type="Rhea" id="RHEA-COMP:10464"/>
        <dbReference type="Rhea" id="RHEA-COMP:17353"/>
        <dbReference type="ChEBI" id="CHEBI:15377"/>
        <dbReference type="ChEBI" id="CHEBI:15378"/>
        <dbReference type="ChEBI" id="CHEBI:83064"/>
        <dbReference type="ChEBI" id="CHEBI:173113"/>
        <dbReference type="EC" id="3.1.4.58"/>
    </reaction>
</comment>
<dbReference type="GO" id="GO:0008664">
    <property type="term" value="F:RNA 2',3'-cyclic 3'-phosphodiesterase activity"/>
    <property type="evidence" value="ECO:0007669"/>
    <property type="project" value="UniProtKB-EC"/>
</dbReference>
<comment type="similarity">
    <text evidence="2">Belongs to the 2H phosphoesterase superfamily. ThpR family.</text>
</comment>
<dbReference type="SUPFAM" id="SSF55144">
    <property type="entry name" value="LigT-like"/>
    <property type="match status" value="1"/>
</dbReference>
<dbReference type="EMBL" id="DTOZ01000144">
    <property type="protein sequence ID" value="HGE78464.1"/>
    <property type="molecule type" value="Genomic_DNA"/>
</dbReference>
<evidence type="ECO:0000313" key="4">
    <source>
        <dbReference type="EMBL" id="HGE78464.1"/>
    </source>
</evidence>
<dbReference type="Pfam" id="PF02834">
    <property type="entry name" value="LigT_PEase"/>
    <property type="match status" value="2"/>
</dbReference>
<dbReference type="InterPro" id="IPR009097">
    <property type="entry name" value="Cyclic_Pdiesterase"/>
</dbReference>
<dbReference type="NCBIfam" id="TIGR02258">
    <property type="entry name" value="2_5_ligase"/>
    <property type="match status" value="1"/>
</dbReference>
<comment type="caution">
    <text evidence="4">The sequence shown here is derived from an EMBL/GenBank/DDBJ whole genome shotgun (WGS) entry which is preliminary data.</text>
</comment>
<organism evidence="4">
    <name type="scientific">candidate division WOR-3 bacterium</name>
    <dbReference type="NCBI Taxonomy" id="2052148"/>
    <lineage>
        <taxon>Bacteria</taxon>
        <taxon>Bacteria division WOR-3</taxon>
    </lineage>
</organism>
<name>A0A7V3RHU9_UNCW3</name>